<keyword evidence="1 2" id="KW-0430">Lectin</keyword>
<dbReference type="KEGG" id="dpx:DAPPUDRAFT_36046"/>
<dbReference type="GO" id="GO:0030246">
    <property type="term" value="F:carbohydrate binding"/>
    <property type="evidence" value="ECO:0000318"/>
    <property type="project" value="GO_Central"/>
</dbReference>
<dbReference type="PROSITE" id="PS51304">
    <property type="entry name" value="GALECTIN"/>
    <property type="match status" value="1"/>
</dbReference>
<dbReference type="PhylomeDB" id="E9G1B6"/>
<sequence length="135" mass="15021">MPLLTPIPGGFMHGKIVRIQGSLSPSAQRFAINLQCGPNTNPRDDLALHVNARIHERAVVRNSLVSGQWGPEERHGPTFPFVPGQGFEILILAESNNYKIAINGQHFAEFRSRTPMERVSYLSADGEIMISRINF</sequence>
<accession>E9G1B6</accession>
<dbReference type="OrthoDB" id="6251307at2759"/>
<gene>
    <name evidence="4" type="ORF">DAPPUDRAFT_36046</name>
</gene>
<dbReference type="FunFam" id="2.60.120.200:FF:000256">
    <property type="entry name" value="Galectin"/>
    <property type="match status" value="1"/>
</dbReference>
<dbReference type="OMA" id="ETHSYNA"/>
<dbReference type="EMBL" id="GL732529">
    <property type="protein sequence ID" value="EFX86664.1"/>
    <property type="molecule type" value="Genomic_DNA"/>
</dbReference>
<dbReference type="eggNOG" id="KOG3587">
    <property type="taxonomic scope" value="Eukaryota"/>
</dbReference>
<dbReference type="InterPro" id="IPR001079">
    <property type="entry name" value="Galectin_CRD"/>
</dbReference>
<dbReference type="CDD" id="cd00070">
    <property type="entry name" value="GLECT"/>
    <property type="match status" value="1"/>
</dbReference>
<evidence type="ECO:0000256" key="2">
    <source>
        <dbReference type="RuleBase" id="RU102079"/>
    </source>
</evidence>
<dbReference type="InParanoid" id="E9G1B6"/>
<dbReference type="HOGENOM" id="CLU_037794_3_0_1"/>
<organism evidence="4 5">
    <name type="scientific">Daphnia pulex</name>
    <name type="common">Water flea</name>
    <dbReference type="NCBI Taxonomy" id="6669"/>
    <lineage>
        <taxon>Eukaryota</taxon>
        <taxon>Metazoa</taxon>
        <taxon>Ecdysozoa</taxon>
        <taxon>Arthropoda</taxon>
        <taxon>Crustacea</taxon>
        <taxon>Branchiopoda</taxon>
        <taxon>Diplostraca</taxon>
        <taxon>Cladocera</taxon>
        <taxon>Anomopoda</taxon>
        <taxon>Daphniidae</taxon>
        <taxon>Daphnia</taxon>
    </lineage>
</organism>
<dbReference type="PANTHER" id="PTHR11346">
    <property type="entry name" value="GALECTIN"/>
    <property type="match status" value="1"/>
</dbReference>
<keyword evidence="5" id="KW-1185">Reference proteome</keyword>
<dbReference type="InterPro" id="IPR013320">
    <property type="entry name" value="ConA-like_dom_sf"/>
</dbReference>
<feature type="domain" description="Galectin" evidence="3">
    <location>
        <begin position="3"/>
        <end position="135"/>
    </location>
</feature>
<dbReference type="Gene3D" id="2.60.120.200">
    <property type="match status" value="1"/>
</dbReference>
<protein>
    <recommendedName>
        <fullName evidence="2">Galectin</fullName>
    </recommendedName>
</protein>
<evidence type="ECO:0000313" key="4">
    <source>
        <dbReference type="EMBL" id="EFX86664.1"/>
    </source>
</evidence>
<proteinExistence type="predicted"/>
<evidence type="ECO:0000313" key="5">
    <source>
        <dbReference type="Proteomes" id="UP000000305"/>
    </source>
</evidence>
<dbReference type="Pfam" id="PF00337">
    <property type="entry name" value="Gal-bind_lectin"/>
    <property type="match status" value="1"/>
</dbReference>
<reference evidence="4 5" key="1">
    <citation type="journal article" date="2011" name="Science">
        <title>The ecoresponsive genome of Daphnia pulex.</title>
        <authorList>
            <person name="Colbourne J.K."/>
            <person name="Pfrender M.E."/>
            <person name="Gilbert D."/>
            <person name="Thomas W.K."/>
            <person name="Tucker A."/>
            <person name="Oakley T.H."/>
            <person name="Tokishita S."/>
            <person name="Aerts A."/>
            <person name="Arnold G.J."/>
            <person name="Basu M.K."/>
            <person name="Bauer D.J."/>
            <person name="Caceres C.E."/>
            <person name="Carmel L."/>
            <person name="Casola C."/>
            <person name="Choi J.H."/>
            <person name="Detter J.C."/>
            <person name="Dong Q."/>
            <person name="Dusheyko S."/>
            <person name="Eads B.D."/>
            <person name="Frohlich T."/>
            <person name="Geiler-Samerotte K.A."/>
            <person name="Gerlach D."/>
            <person name="Hatcher P."/>
            <person name="Jogdeo S."/>
            <person name="Krijgsveld J."/>
            <person name="Kriventseva E.V."/>
            <person name="Kultz D."/>
            <person name="Laforsch C."/>
            <person name="Lindquist E."/>
            <person name="Lopez J."/>
            <person name="Manak J.R."/>
            <person name="Muller J."/>
            <person name="Pangilinan J."/>
            <person name="Patwardhan R.P."/>
            <person name="Pitluck S."/>
            <person name="Pritham E.J."/>
            <person name="Rechtsteiner A."/>
            <person name="Rho M."/>
            <person name="Rogozin I.B."/>
            <person name="Sakarya O."/>
            <person name="Salamov A."/>
            <person name="Schaack S."/>
            <person name="Shapiro H."/>
            <person name="Shiga Y."/>
            <person name="Skalitzky C."/>
            <person name="Smith Z."/>
            <person name="Souvorov A."/>
            <person name="Sung W."/>
            <person name="Tang Z."/>
            <person name="Tsuchiya D."/>
            <person name="Tu H."/>
            <person name="Vos H."/>
            <person name="Wang M."/>
            <person name="Wolf Y.I."/>
            <person name="Yamagata H."/>
            <person name="Yamada T."/>
            <person name="Ye Y."/>
            <person name="Shaw J.R."/>
            <person name="Andrews J."/>
            <person name="Crease T.J."/>
            <person name="Tang H."/>
            <person name="Lucas S.M."/>
            <person name="Robertson H.M."/>
            <person name="Bork P."/>
            <person name="Koonin E.V."/>
            <person name="Zdobnov E.M."/>
            <person name="Grigoriev I.V."/>
            <person name="Lynch M."/>
            <person name="Boore J.L."/>
        </authorList>
    </citation>
    <scope>NUCLEOTIDE SEQUENCE [LARGE SCALE GENOMIC DNA]</scope>
</reference>
<dbReference type="PANTHER" id="PTHR11346:SF176">
    <property type="entry name" value="32 KDA BETA-GALACTOSIDE-BINDING LECTIN LEC-3"/>
    <property type="match status" value="1"/>
</dbReference>
<feature type="non-terminal residue" evidence="4">
    <location>
        <position position="1"/>
    </location>
</feature>
<dbReference type="SUPFAM" id="SSF49899">
    <property type="entry name" value="Concanavalin A-like lectins/glucanases"/>
    <property type="match status" value="1"/>
</dbReference>
<evidence type="ECO:0000259" key="3">
    <source>
        <dbReference type="PROSITE" id="PS51304"/>
    </source>
</evidence>
<dbReference type="AlphaFoldDB" id="E9G1B6"/>
<dbReference type="SMART" id="SM00908">
    <property type="entry name" value="Gal-bind_lectin"/>
    <property type="match status" value="1"/>
</dbReference>
<name>E9G1B6_DAPPU</name>
<dbReference type="Proteomes" id="UP000000305">
    <property type="component" value="Unassembled WGS sequence"/>
</dbReference>
<dbReference type="InterPro" id="IPR044156">
    <property type="entry name" value="Galectin-like"/>
</dbReference>
<dbReference type="SMART" id="SM00276">
    <property type="entry name" value="GLECT"/>
    <property type="match status" value="1"/>
</dbReference>
<dbReference type="GO" id="GO:0016936">
    <property type="term" value="F:galactoside binding"/>
    <property type="evidence" value="ECO:0000318"/>
    <property type="project" value="GO_Central"/>
</dbReference>
<dbReference type="SMR" id="E9G1B6"/>
<evidence type="ECO:0000256" key="1">
    <source>
        <dbReference type="ARBA" id="ARBA00022734"/>
    </source>
</evidence>